<dbReference type="KEGG" id="fae:FAES_5358"/>
<dbReference type="Proteomes" id="UP000011058">
    <property type="component" value="Chromosome"/>
</dbReference>
<evidence type="ECO:0000313" key="1">
    <source>
        <dbReference type="EMBL" id="CCH03357.1"/>
    </source>
</evidence>
<gene>
    <name evidence="1" type="ORF">FAES_5358</name>
</gene>
<sequence>MEANTKTDRFACFYKGVRTKQQARSGTYLTGLVHLPNL</sequence>
<keyword evidence="2" id="KW-1185">Reference proteome</keyword>
<reference evidence="1 2" key="1">
    <citation type="journal article" date="2012" name="J. Bacteriol.">
        <title>Genome Sequence of Fibrella aestuarina BUZ 2T, a Filamentous Marine Bacterium.</title>
        <authorList>
            <person name="Filippini M."/>
            <person name="Qi W."/>
            <person name="Blom J."/>
            <person name="Goesmann A."/>
            <person name="Smits T.H."/>
            <person name="Bagheri H.C."/>
        </authorList>
    </citation>
    <scope>NUCLEOTIDE SEQUENCE [LARGE SCALE GENOMIC DNA]</scope>
    <source>
        <strain evidence="2">BUZ 2T</strain>
    </source>
</reference>
<dbReference type="HOGENOM" id="CLU_3328137_0_0_10"/>
<accession>I0KGV4</accession>
<protein>
    <submittedName>
        <fullName evidence="1">Uncharacterized protein</fullName>
    </submittedName>
</protein>
<proteinExistence type="predicted"/>
<name>I0KGV4_9BACT</name>
<evidence type="ECO:0000313" key="2">
    <source>
        <dbReference type="Proteomes" id="UP000011058"/>
    </source>
</evidence>
<dbReference type="AlphaFoldDB" id="I0KGV4"/>
<dbReference type="EMBL" id="HE796683">
    <property type="protein sequence ID" value="CCH03357.1"/>
    <property type="molecule type" value="Genomic_DNA"/>
</dbReference>
<organism evidence="1 2">
    <name type="scientific">Fibrella aestuarina BUZ 2</name>
    <dbReference type="NCBI Taxonomy" id="1166018"/>
    <lineage>
        <taxon>Bacteria</taxon>
        <taxon>Pseudomonadati</taxon>
        <taxon>Bacteroidota</taxon>
        <taxon>Cytophagia</taxon>
        <taxon>Cytophagales</taxon>
        <taxon>Spirosomataceae</taxon>
        <taxon>Fibrella</taxon>
    </lineage>
</organism>